<evidence type="ECO:0000256" key="1">
    <source>
        <dbReference type="ARBA" id="ARBA00002919"/>
    </source>
</evidence>
<comment type="similarity">
    <text evidence="3 11">Belongs to the ketopantoate reductase family.</text>
</comment>
<feature type="domain" description="Ketopantoate reductase N-terminal" evidence="12">
    <location>
        <begin position="3"/>
        <end position="151"/>
    </location>
</feature>
<dbReference type="InterPro" id="IPR013332">
    <property type="entry name" value="KPR_N"/>
</dbReference>
<dbReference type="PANTHER" id="PTHR21708:SF26">
    <property type="entry name" value="2-DEHYDROPANTOATE 2-REDUCTASE"/>
    <property type="match status" value="1"/>
</dbReference>
<dbReference type="InterPro" id="IPR051402">
    <property type="entry name" value="KPR-Related"/>
</dbReference>
<feature type="domain" description="Ketopantoate reductase C-terminal" evidence="13">
    <location>
        <begin position="177"/>
        <end position="300"/>
    </location>
</feature>
<comment type="function">
    <text evidence="1 11">Catalyzes the NADPH-dependent reduction of ketopantoate into pantoic acid.</text>
</comment>
<dbReference type="Pfam" id="PF08546">
    <property type="entry name" value="ApbA_C"/>
    <property type="match status" value="1"/>
</dbReference>
<evidence type="ECO:0000256" key="5">
    <source>
        <dbReference type="ARBA" id="ARBA00019465"/>
    </source>
</evidence>
<dbReference type="AlphaFoldDB" id="A0A250B870"/>
<dbReference type="FunFam" id="3.40.50.720:FF:000307">
    <property type="entry name" value="2-dehydropantoate 2-reductase"/>
    <property type="match status" value="1"/>
</dbReference>
<dbReference type="NCBIfam" id="NF005094">
    <property type="entry name" value="PRK06522.2-5"/>
    <property type="match status" value="1"/>
</dbReference>
<dbReference type="UniPathway" id="UPA00028">
    <property type="reaction ID" value="UER00004"/>
</dbReference>
<comment type="pathway">
    <text evidence="2 11">Cofactor biosynthesis; (R)-pantothenate biosynthesis; (R)-pantoate from 3-methyl-2-oxobutanoate: step 2/2.</text>
</comment>
<dbReference type="GO" id="GO:0008677">
    <property type="term" value="F:2-dehydropantoate 2-reductase activity"/>
    <property type="evidence" value="ECO:0007669"/>
    <property type="project" value="UniProtKB-EC"/>
</dbReference>
<sequence>MRILVVGAGATGGYFGARLAQAGRDVTFLVREKRAAALRASGLNVITPQGDFSLAPNIAQAKDLNAPFDLILLTVKSFGLAAALDDIAPAVGANTTIMPVLNGMGHLAVLKQRFGAEAVIGGYCKINATVDADGNIVQMTPLHDIAYGELSGEHSERIRQIDAQFQGIGVNARLADDITREMWEKWLFLSSLGAITCLMRGNIGQVAAASGGKAFATALIHEIAATIKAGGYREREGMVASTINALTDPESPQTSSMYRDMVQGFAVEADHIIGDLVRIAAAHAVNAPLLNAVYTHLSVYQQAR</sequence>
<evidence type="ECO:0000256" key="4">
    <source>
        <dbReference type="ARBA" id="ARBA00013014"/>
    </source>
</evidence>
<dbReference type="InterPro" id="IPR036291">
    <property type="entry name" value="NAD(P)-bd_dom_sf"/>
</dbReference>
<evidence type="ECO:0000256" key="7">
    <source>
        <dbReference type="ARBA" id="ARBA00022857"/>
    </source>
</evidence>
<accession>A0A250B870</accession>
<dbReference type="EMBL" id="CP014136">
    <property type="protein sequence ID" value="ATA22305.1"/>
    <property type="molecule type" value="Genomic_DNA"/>
</dbReference>
<reference evidence="14 15" key="1">
    <citation type="submission" date="2016-01" db="EMBL/GenBank/DDBJ databases">
        <authorList>
            <person name="Oliw E.H."/>
        </authorList>
    </citation>
    <scope>NUCLEOTIDE SEQUENCE [LARGE SCALE GENOMIC DNA]</scope>
    <source>
        <strain evidence="14 15">FRB97</strain>
    </source>
</reference>
<dbReference type="EC" id="1.1.1.169" evidence="4 11"/>
<dbReference type="OrthoDB" id="9796561at2"/>
<dbReference type="RefSeq" id="WP_095848886.1">
    <property type="nucleotide sequence ID" value="NZ_CP014136.1"/>
</dbReference>
<dbReference type="GO" id="GO:0005737">
    <property type="term" value="C:cytoplasm"/>
    <property type="evidence" value="ECO:0007669"/>
    <property type="project" value="TreeGrafter"/>
</dbReference>
<evidence type="ECO:0000256" key="2">
    <source>
        <dbReference type="ARBA" id="ARBA00004994"/>
    </source>
</evidence>
<evidence type="ECO:0000256" key="8">
    <source>
        <dbReference type="ARBA" id="ARBA00023002"/>
    </source>
</evidence>
<comment type="catalytic activity">
    <reaction evidence="10 11">
        <text>(R)-pantoate + NADP(+) = 2-dehydropantoate + NADPH + H(+)</text>
        <dbReference type="Rhea" id="RHEA:16233"/>
        <dbReference type="ChEBI" id="CHEBI:11561"/>
        <dbReference type="ChEBI" id="CHEBI:15378"/>
        <dbReference type="ChEBI" id="CHEBI:15980"/>
        <dbReference type="ChEBI" id="CHEBI:57783"/>
        <dbReference type="ChEBI" id="CHEBI:58349"/>
        <dbReference type="EC" id="1.1.1.169"/>
    </reaction>
</comment>
<evidence type="ECO:0000313" key="15">
    <source>
        <dbReference type="Proteomes" id="UP000217182"/>
    </source>
</evidence>
<dbReference type="GO" id="GO:0015940">
    <property type="term" value="P:pantothenate biosynthetic process"/>
    <property type="evidence" value="ECO:0007669"/>
    <property type="project" value="UniProtKB-UniPathway"/>
</dbReference>
<dbReference type="InterPro" id="IPR003710">
    <property type="entry name" value="ApbA"/>
</dbReference>
<dbReference type="PANTHER" id="PTHR21708">
    <property type="entry name" value="PROBABLE 2-DEHYDROPANTOATE 2-REDUCTASE"/>
    <property type="match status" value="1"/>
</dbReference>
<dbReference type="Gene3D" id="3.40.50.720">
    <property type="entry name" value="NAD(P)-binding Rossmann-like Domain"/>
    <property type="match status" value="1"/>
</dbReference>
<evidence type="ECO:0000259" key="12">
    <source>
        <dbReference type="Pfam" id="PF02558"/>
    </source>
</evidence>
<keyword evidence="8 11" id="KW-0560">Oxidoreductase</keyword>
<dbReference type="SUPFAM" id="SSF51735">
    <property type="entry name" value="NAD(P)-binding Rossmann-fold domains"/>
    <property type="match status" value="1"/>
</dbReference>
<evidence type="ECO:0000256" key="11">
    <source>
        <dbReference type="RuleBase" id="RU362068"/>
    </source>
</evidence>
<keyword evidence="15" id="KW-1185">Reference proteome</keyword>
<evidence type="ECO:0000256" key="9">
    <source>
        <dbReference type="ARBA" id="ARBA00032024"/>
    </source>
</evidence>
<dbReference type="InterPro" id="IPR013752">
    <property type="entry name" value="KPA_reductase"/>
</dbReference>
<dbReference type="FunFam" id="1.10.1040.10:FF:000017">
    <property type="entry name" value="2-dehydropantoate 2-reductase"/>
    <property type="match status" value="1"/>
</dbReference>
<dbReference type="NCBIfam" id="TIGR00745">
    <property type="entry name" value="apbA_panE"/>
    <property type="match status" value="1"/>
</dbReference>
<keyword evidence="6 11" id="KW-0566">Pantothenate biosynthesis</keyword>
<dbReference type="Gene3D" id="1.10.1040.10">
    <property type="entry name" value="N-(1-d-carboxylethyl)-l-norvaline Dehydrogenase, domain 2"/>
    <property type="match status" value="1"/>
</dbReference>
<name>A0A250B870_9GAMM</name>
<evidence type="ECO:0000259" key="13">
    <source>
        <dbReference type="Pfam" id="PF08546"/>
    </source>
</evidence>
<evidence type="ECO:0000313" key="14">
    <source>
        <dbReference type="EMBL" id="ATA22305.1"/>
    </source>
</evidence>
<organism evidence="14 15">
    <name type="scientific">Gibbsiella quercinecans</name>
    <dbReference type="NCBI Taxonomy" id="929813"/>
    <lineage>
        <taxon>Bacteria</taxon>
        <taxon>Pseudomonadati</taxon>
        <taxon>Pseudomonadota</taxon>
        <taxon>Gammaproteobacteria</taxon>
        <taxon>Enterobacterales</taxon>
        <taxon>Yersiniaceae</taxon>
        <taxon>Gibbsiella</taxon>
    </lineage>
</organism>
<proteinExistence type="inferred from homology"/>
<gene>
    <name evidence="14" type="ORF">AWC35_02915</name>
</gene>
<evidence type="ECO:0000256" key="10">
    <source>
        <dbReference type="ARBA" id="ARBA00048793"/>
    </source>
</evidence>
<dbReference type="Pfam" id="PF02558">
    <property type="entry name" value="ApbA"/>
    <property type="match status" value="1"/>
</dbReference>
<dbReference type="KEGG" id="gqu:AWC35_02915"/>
<evidence type="ECO:0000256" key="3">
    <source>
        <dbReference type="ARBA" id="ARBA00007870"/>
    </source>
</evidence>
<dbReference type="InterPro" id="IPR013328">
    <property type="entry name" value="6PGD_dom2"/>
</dbReference>
<keyword evidence="7 11" id="KW-0521">NADP</keyword>
<dbReference type="SUPFAM" id="SSF48179">
    <property type="entry name" value="6-phosphogluconate dehydrogenase C-terminal domain-like"/>
    <property type="match status" value="1"/>
</dbReference>
<protein>
    <recommendedName>
        <fullName evidence="5 11">2-dehydropantoate 2-reductase</fullName>
        <ecNumber evidence="4 11">1.1.1.169</ecNumber>
    </recommendedName>
    <alternativeName>
        <fullName evidence="9 11">Ketopantoate reductase</fullName>
    </alternativeName>
</protein>
<dbReference type="Proteomes" id="UP000217182">
    <property type="component" value="Chromosome"/>
</dbReference>
<evidence type="ECO:0000256" key="6">
    <source>
        <dbReference type="ARBA" id="ARBA00022655"/>
    </source>
</evidence>
<dbReference type="InterPro" id="IPR008927">
    <property type="entry name" value="6-PGluconate_DH-like_C_sf"/>
</dbReference>